<evidence type="ECO:0000256" key="2">
    <source>
        <dbReference type="PIRNR" id="PIRNR002070"/>
    </source>
</evidence>
<evidence type="ECO:0000256" key="1">
    <source>
        <dbReference type="ARBA" id="ARBA00023125"/>
    </source>
</evidence>
<dbReference type="CDD" id="cd04496">
    <property type="entry name" value="SSB_OBF"/>
    <property type="match status" value="1"/>
</dbReference>
<dbReference type="Gene3D" id="2.40.50.140">
    <property type="entry name" value="Nucleic acid-binding proteins"/>
    <property type="match status" value="1"/>
</dbReference>
<evidence type="ECO:0000313" key="5">
    <source>
        <dbReference type="Proteomes" id="UP000603200"/>
    </source>
</evidence>
<dbReference type="RefSeq" id="WP_203841847.1">
    <property type="nucleotide sequence ID" value="NZ_BAAATV010000001.1"/>
</dbReference>
<accession>A0ABQ4A1Y2</accession>
<dbReference type="PIRSF" id="PIRSF002070">
    <property type="entry name" value="SSB"/>
    <property type="match status" value="1"/>
</dbReference>
<organism evidence="4 5">
    <name type="scientific">Winogradskya humida</name>
    <dbReference type="NCBI Taxonomy" id="113566"/>
    <lineage>
        <taxon>Bacteria</taxon>
        <taxon>Bacillati</taxon>
        <taxon>Actinomycetota</taxon>
        <taxon>Actinomycetes</taxon>
        <taxon>Micromonosporales</taxon>
        <taxon>Micromonosporaceae</taxon>
        <taxon>Winogradskya</taxon>
    </lineage>
</organism>
<keyword evidence="1 2" id="KW-0238">DNA-binding</keyword>
<proteinExistence type="predicted"/>
<evidence type="ECO:0000313" key="4">
    <source>
        <dbReference type="EMBL" id="GIE24856.1"/>
    </source>
</evidence>
<keyword evidence="5" id="KW-1185">Reference proteome</keyword>
<gene>
    <name evidence="4" type="ORF">Ahu01nite_079580</name>
</gene>
<reference evidence="4 5" key="1">
    <citation type="submission" date="2021-01" db="EMBL/GenBank/DDBJ databases">
        <title>Whole genome shotgun sequence of Actinoplanes humidus NBRC 14915.</title>
        <authorList>
            <person name="Komaki H."/>
            <person name="Tamura T."/>
        </authorList>
    </citation>
    <scope>NUCLEOTIDE SEQUENCE [LARGE SCALE GENOMIC DNA]</scope>
    <source>
        <strain evidence="4 5">NBRC 14915</strain>
    </source>
</reference>
<feature type="region of interest" description="Disordered" evidence="3">
    <location>
        <begin position="116"/>
        <end position="142"/>
    </location>
</feature>
<evidence type="ECO:0000256" key="3">
    <source>
        <dbReference type="SAM" id="MobiDB-lite"/>
    </source>
</evidence>
<dbReference type="EMBL" id="BOMN01000113">
    <property type="protein sequence ID" value="GIE24856.1"/>
    <property type="molecule type" value="Genomic_DNA"/>
</dbReference>
<dbReference type="InterPro" id="IPR011344">
    <property type="entry name" value="ssDNA-bd"/>
</dbReference>
<dbReference type="PROSITE" id="PS50935">
    <property type="entry name" value="SSB"/>
    <property type="match status" value="1"/>
</dbReference>
<dbReference type="InterPro" id="IPR000424">
    <property type="entry name" value="Primosome_PriB/ssb"/>
</dbReference>
<dbReference type="InterPro" id="IPR012340">
    <property type="entry name" value="NA-bd_OB-fold"/>
</dbReference>
<comment type="caution">
    <text evidence="4">The sequence shown here is derived from an EMBL/GenBank/DDBJ whole genome shotgun (WGS) entry which is preliminary data.</text>
</comment>
<dbReference type="Pfam" id="PF00436">
    <property type="entry name" value="SSB"/>
    <property type="match status" value="1"/>
</dbReference>
<dbReference type="Proteomes" id="UP000603200">
    <property type="component" value="Unassembled WGS sequence"/>
</dbReference>
<protein>
    <recommendedName>
        <fullName evidence="2">Single-stranded DNA-binding protein</fullName>
    </recommendedName>
</protein>
<name>A0ABQ4A1Y2_9ACTN</name>
<dbReference type="SUPFAM" id="SSF50249">
    <property type="entry name" value="Nucleic acid-binding proteins"/>
    <property type="match status" value="1"/>
</dbReference>
<sequence length="142" mass="15607">MSEFNFTFEGNLVAKPELEITKGGQTLSRLRVAHSRRRKVEGQWVDAPPMWVHVTAWDDLAERCAKLDKGDTVLVKGRDDLGTWAFIRQDGTPGGILEVTAENVSLSLRFTGAQPVASNHPAGDAWDPATPEPEAERELQAA</sequence>